<comment type="caution">
    <text evidence="2">The sequence shown here is derived from an EMBL/GenBank/DDBJ whole genome shotgun (WGS) entry which is preliminary data.</text>
</comment>
<sequence>MDRYITDGYTIDGYAIYEHTFDGYAIYEYTINEYDVADHTTNGYVINAQIASGIPIGIKRDIANDFKILKEMDFESISDNRTFLRSVNRKSNNVSSSSKGQKQSHYQPSPPPFPVKTLDAEFMETPIYNWRKKTRRIRLRHQHRRTRELIQTPGLLWNLSPECGSTTYRQCNSSTAG</sequence>
<protein>
    <submittedName>
        <fullName evidence="2">Uncharacterized protein</fullName>
    </submittedName>
</protein>
<gene>
    <name evidence="2" type="ORF">CEXT_186961</name>
</gene>
<keyword evidence="3" id="KW-1185">Reference proteome</keyword>
<dbReference type="Proteomes" id="UP001054945">
    <property type="component" value="Unassembled WGS sequence"/>
</dbReference>
<feature type="compositionally biased region" description="Low complexity" evidence="1">
    <location>
        <begin position="88"/>
        <end position="99"/>
    </location>
</feature>
<feature type="region of interest" description="Disordered" evidence="1">
    <location>
        <begin position="88"/>
        <end position="116"/>
    </location>
</feature>
<reference evidence="2 3" key="1">
    <citation type="submission" date="2021-06" db="EMBL/GenBank/DDBJ databases">
        <title>Caerostris extrusa draft genome.</title>
        <authorList>
            <person name="Kono N."/>
            <person name="Arakawa K."/>
        </authorList>
    </citation>
    <scope>NUCLEOTIDE SEQUENCE [LARGE SCALE GENOMIC DNA]</scope>
</reference>
<organism evidence="2 3">
    <name type="scientific">Caerostris extrusa</name>
    <name type="common">Bark spider</name>
    <name type="synonym">Caerostris bankana</name>
    <dbReference type="NCBI Taxonomy" id="172846"/>
    <lineage>
        <taxon>Eukaryota</taxon>
        <taxon>Metazoa</taxon>
        <taxon>Ecdysozoa</taxon>
        <taxon>Arthropoda</taxon>
        <taxon>Chelicerata</taxon>
        <taxon>Arachnida</taxon>
        <taxon>Araneae</taxon>
        <taxon>Araneomorphae</taxon>
        <taxon>Entelegynae</taxon>
        <taxon>Araneoidea</taxon>
        <taxon>Araneidae</taxon>
        <taxon>Caerostris</taxon>
    </lineage>
</organism>
<evidence type="ECO:0000256" key="1">
    <source>
        <dbReference type="SAM" id="MobiDB-lite"/>
    </source>
</evidence>
<evidence type="ECO:0000313" key="3">
    <source>
        <dbReference type="Proteomes" id="UP001054945"/>
    </source>
</evidence>
<evidence type="ECO:0000313" key="2">
    <source>
        <dbReference type="EMBL" id="GIY74039.1"/>
    </source>
</evidence>
<proteinExistence type="predicted"/>
<name>A0AAV4VWF1_CAEEX</name>
<dbReference type="EMBL" id="BPLR01015158">
    <property type="protein sequence ID" value="GIY74039.1"/>
    <property type="molecule type" value="Genomic_DNA"/>
</dbReference>
<dbReference type="AlphaFoldDB" id="A0AAV4VWF1"/>
<accession>A0AAV4VWF1</accession>